<dbReference type="InterPro" id="IPR014710">
    <property type="entry name" value="RmlC-like_jellyroll"/>
</dbReference>
<dbReference type="OrthoDB" id="8882910at2"/>
<keyword evidence="4" id="KW-1185">Reference proteome</keyword>
<dbReference type="AlphaFoldDB" id="A0A3A9JWP4"/>
<accession>A0A3A9JWP4</accession>
<dbReference type="EMBL" id="RAQU01000021">
    <property type="protein sequence ID" value="RKK05208.1"/>
    <property type="molecule type" value="Genomic_DNA"/>
</dbReference>
<evidence type="ECO:0000313" key="4">
    <source>
        <dbReference type="Proteomes" id="UP000274097"/>
    </source>
</evidence>
<dbReference type="Gene3D" id="2.60.120.10">
    <property type="entry name" value="Jelly Rolls"/>
    <property type="match status" value="1"/>
</dbReference>
<dbReference type="Proteomes" id="UP000278036">
    <property type="component" value="Unassembled WGS sequence"/>
</dbReference>
<evidence type="ECO:0000313" key="3">
    <source>
        <dbReference type="EMBL" id="RMI17593.1"/>
    </source>
</evidence>
<dbReference type="InParanoid" id="A0A3A9JWP4"/>
<dbReference type="RefSeq" id="WP_120637341.1">
    <property type="nucleotide sequence ID" value="NZ_RAQU01000021.1"/>
</dbReference>
<feature type="region of interest" description="Disordered" evidence="1">
    <location>
        <begin position="1"/>
        <end position="23"/>
    </location>
</feature>
<evidence type="ECO:0000256" key="1">
    <source>
        <dbReference type="SAM" id="MobiDB-lite"/>
    </source>
</evidence>
<evidence type="ECO:0000313" key="5">
    <source>
        <dbReference type="Proteomes" id="UP000278036"/>
    </source>
</evidence>
<protein>
    <recommendedName>
        <fullName evidence="6">5-deoxy-glucuronate isomerase</fullName>
    </recommendedName>
</protein>
<dbReference type="Proteomes" id="UP000274097">
    <property type="component" value="Unassembled WGS sequence"/>
</dbReference>
<evidence type="ECO:0000313" key="2">
    <source>
        <dbReference type="EMBL" id="RKK05208.1"/>
    </source>
</evidence>
<evidence type="ECO:0008006" key="6">
    <source>
        <dbReference type="Google" id="ProtNLM"/>
    </source>
</evidence>
<proteinExistence type="predicted"/>
<organism evidence="2 5">
    <name type="scientific">Teichococcus wenyumeiae</name>
    <dbReference type="NCBI Taxonomy" id="2478470"/>
    <lineage>
        <taxon>Bacteria</taxon>
        <taxon>Pseudomonadati</taxon>
        <taxon>Pseudomonadota</taxon>
        <taxon>Alphaproteobacteria</taxon>
        <taxon>Acetobacterales</taxon>
        <taxon>Roseomonadaceae</taxon>
        <taxon>Roseomonas</taxon>
    </lineage>
</organism>
<dbReference type="EMBL" id="RFLX01000025">
    <property type="protein sequence ID" value="RMI17593.1"/>
    <property type="molecule type" value="Genomic_DNA"/>
</dbReference>
<reference evidence="2 5" key="1">
    <citation type="submission" date="2018-09" db="EMBL/GenBank/DDBJ databases">
        <title>Roseomonas sp. nov., isolated from feces of Tibetan antelopes in the Qinghai-Tibet plateau, China.</title>
        <authorList>
            <person name="Tian Z."/>
        </authorList>
    </citation>
    <scope>NUCLEOTIDE SEQUENCE [LARGE SCALE GENOMIC DNA]</scope>
    <source>
        <strain evidence="3 4">Z23</strain>
        <strain evidence="2 5">Z24</strain>
    </source>
</reference>
<name>A0A3A9JWP4_9PROT</name>
<comment type="caution">
    <text evidence="2">The sequence shown here is derived from an EMBL/GenBank/DDBJ whole genome shotgun (WGS) entry which is preliminary data.</text>
</comment>
<sequence>MYDKSDPRAALAPPSAGQPVPAGGFSPASYVKFYETPPQEDGPEGRTWYARGQTFVVAYTEARDGARFKRSGQPDEYVLLLPDAATSAVVSAGGERQECAGNAVVFIPPGDSSIEIPRGGRIVRLFTTLSEDLVARCPNGDAYATPNPLIPPLAAWPAPKDGYRIRRYGLDVQVEPGRFGRIFRGSTFMVNYLDPRDRPRDITKLSPHHHDDFEQCSLALDGEFIHDLRWPWTPNMHHWREDQHEFCGSPSVAVIPPPSIHTTRAQTHGLNQLVDIFCPPRLDFSRKPGWVLNADDYPMPDGT</sequence>
<gene>
    <name evidence="2" type="ORF">D6Z83_05535</name>
    <name evidence="3" type="ORF">EBE87_21960</name>
</gene>